<dbReference type="InterPro" id="IPR000835">
    <property type="entry name" value="HTH_MarR-typ"/>
</dbReference>
<proteinExistence type="predicted"/>
<reference evidence="2" key="1">
    <citation type="submission" date="2020-10" db="EMBL/GenBank/DDBJ databases">
        <title>De novo genome project of the cellulose decomposer Thermobifida halotolerans type strain.</title>
        <authorList>
            <person name="Nagy I."/>
            <person name="Horvath B."/>
            <person name="Kukolya J."/>
            <person name="Nagy I."/>
            <person name="Orsini M."/>
        </authorList>
    </citation>
    <scope>NUCLEOTIDE SEQUENCE</scope>
    <source>
        <strain evidence="2">DSM 44931</strain>
    </source>
</reference>
<dbReference type="PANTHER" id="PTHR33164">
    <property type="entry name" value="TRANSCRIPTIONAL REGULATOR, MARR FAMILY"/>
    <property type="match status" value="1"/>
</dbReference>
<dbReference type="GO" id="GO:0006950">
    <property type="term" value="P:response to stress"/>
    <property type="evidence" value="ECO:0007669"/>
    <property type="project" value="TreeGrafter"/>
</dbReference>
<dbReference type="Proteomes" id="UP000265719">
    <property type="component" value="Chromosome"/>
</dbReference>
<dbReference type="InterPro" id="IPR036388">
    <property type="entry name" value="WH-like_DNA-bd_sf"/>
</dbReference>
<dbReference type="PROSITE" id="PS50995">
    <property type="entry name" value="HTH_MARR_2"/>
    <property type="match status" value="1"/>
</dbReference>
<dbReference type="RefSeq" id="WP_084012897.1">
    <property type="nucleotide sequence ID" value="NZ_CP063196.1"/>
</dbReference>
<dbReference type="Pfam" id="PF13463">
    <property type="entry name" value="HTH_27"/>
    <property type="match status" value="1"/>
</dbReference>
<dbReference type="PRINTS" id="PR00598">
    <property type="entry name" value="HTHMARR"/>
</dbReference>
<accession>A0AA97M5H9</accession>
<protein>
    <submittedName>
        <fullName evidence="2">MarR family transcriptional regulator</fullName>
    </submittedName>
</protein>
<keyword evidence="3" id="KW-1185">Reference proteome</keyword>
<dbReference type="GO" id="GO:0003700">
    <property type="term" value="F:DNA-binding transcription factor activity"/>
    <property type="evidence" value="ECO:0007669"/>
    <property type="project" value="InterPro"/>
</dbReference>
<organism evidence="2 3">
    <name type="scientific">Thermobifida halotolerans</name>
    <dbReference type="NCBI Taxonomy" id="483545"/>
    <lineage>
        <taxon>Bacteria</taxon>
        <taxon>Bacillati</taxon>
        <taxon>Actinomycetota</taxon>
        <taxon>Actinomycetes</taxon>
        <taxon>Streptosporangiales</taxon>
        <taxon>Nocardiopsidaceae</taxon>
        <taxon>Thermobifida</taxon>
    </lineage>
</organism>
<dbReference type="SMART" id="SM00347">
    <property type="entry name" value="HTH_MARR"/>
    <property type="match status" value="1"/>
</dbReference>
<dbReference type="SUPFAM" id="SSF46785">
    <property type="entry name" value="Winged helix' DNA-binding domain"/>
    <property type="match status" value="1"/>
</dbReference>
<evidence type="ECO:0000259" key="1">
    <source>
        <dbReference type="PROSITE" id="PS50995"/>
    </source>
</evidence>
<dbReference type="EMBL" id="CP063196">
    <property type="protein sequence ID" value="UOE21161.1"/>
    <property type="molecule type" value="Genomic_DNA"/>
</dbReference>
<evidence type="ECO:0000313" key="3">
    <source>
        <dbReference type="Proteomes" id="UP000265719"/>
    </source>
</evidence>
<dbReference type="InterPro" id="IPR036390">
    <property type="entry name" value="WH_DNA-bd_sf"/>
</dbReference>
<name>A0AA97M5H9_9ACTN</name>
<dbReference type="PANTHER" id="PTHR33164:SF43">
    <property type="entry name" value="HTH-TYPE TRANSCRIPTIONAL REPRESSOR YETL"/>
    <property type="match status" value="1"/>
</dbReference>
<dbReference type="InterPro" id="IPR039422">
    <property type="entry name" value="MarR/SlyA-like"/>
</dbReference>
<dbReference type="AlphaFoldDB" id="A0AA97M5H9"/>
<evidence type="ECO:0000313" key="2">
    <source>
        <dbReference type="EMBL" id="UOE21161.1"/>
    </source>
</evidence>
<sequence>MSPSSTPVPSAAAFAHELKALVPELNAALAEAFRPLGLTCVQADALMALRRSGPVTLKELSRLLVAESGHPSRLIGRLESAGLVRRERSPADGRAVLLSLTPEGEALAVDAERAREPLVRRFASRYGDELDAVTAFLRRVRRDLADGLALAEAEEST</sequence>
<feature type="domain" description="HTH marR-type" evidence="1">
    <location>
        <begin position="11"/>
        <end position="142"/>
    </location>
</feature>
<dbReference type="Gene3D" id="1.10.10.10">
    <property type="entry name" value="Winged helix-like DNA-binding domain superfamily/Winged helix DNA-binding domain"/>
    <property type="match status" value="1"/>
</dbReference>
<gene>
    <name evidence="2" type="ORF">NI17_008475</name>
</gene>
<dbReference type="KEGG" id="thao:NI17_008475"/>